<organism evidence="1">
    <name type="scientific">Anopheles darlingi</name>
    <name type="common">Mosquito</name>
    <dbReference type="NCBI Taxonomy" id="43151"/>
    <lineage>
        <taxon>Eukaryota</taxon>
        <taxon>Metazoa</taxon>
        <taxon>Ecdysozoa</taxon>
        <taxon>Arthropoda</taxon>
        <taxon>Hexapoda</taxon>
        <taxon>Insecta</taxon>
        <taxon>Pterygota</taxon>
        <taxon>Neoptera</taxon>
        <taxon>Endopterygota</taxon>
        <taxon>Diptera</taxon>
        <taxon>Nematocera</taxon>
        <taxon>Culicoidea</taxon>
        <taxon>Culicidae</taxon>
        <taxon>Anophelinae</taxon>
        <taxon>Anopheles</taxon>
    </lineage>
</organism>
<evidence type="ECO:0000313" key="1">
    <source>
        <dbReference type="EMBL" id="MBW72037.1"/>
    </source>
</evidence>
<sequence length="161" mass="17611">MMMMLVMMMIAVDDGDSRRLMVALATTHRSRQWRRWWCGQITTSDSTTSGSTGSVLSVSAKFVRIQPTDRRVATVSQCGCYELWGHSMLQTVPSLWACQEFAVATMIQRSSRTSAATPVAGARATMMMIAIPVIRYARRGTVATGFAYRSATTVLAGTNGT</sequence>
<dbReference type="EMBL" id="GGFL01007859">
    <property type="protein sequence ID" value="MBW72037.1"/>
    <property type="molecule type" value="Transcribed_RNA"/>
</dbReference>
<reference evidence="1" key="1">
    <citation type="submission" date="2018-01" db="EMBL/GenBank/DDBJ databases">
        <title>An insight into the sialome of Amazonian anophelines.</title>
        <authorList>
            <person name="Ribeiro J.M."/>
            <person name="Scarpassa V."/>
            <person name="Calvo E."/>
        </authorList>
    </citation>
    <scope>NUCLEOTIDE SEQUENCE</scope>
</reference>
<dbReference type="AlphaFoldDB" id="A0A2M4D3A8"/>
<protein>
    <submittedName>
        <fullName evidence="1">Putative secreted protein</fullName>
    </submittedName>
</protein>
<name>A0A2M4D3A8_ANODA</name>
<proteinExistence type="predicted"/>
<accession>A0A2M4D3A8</accession>